<dbReference type="RefSeq" id="WP_210005787.1">
    <property type="nucleotide sequence ID" value="NZ_BSEO01000001.1"/>
</dbReference>
<evidence type="ECO:0000313" key="3">
    <source>
        <dbReference type="EMBL" id="GLJ78484.1"/>
    </source>
</evidence>
<keyword evidence="1" id="KW-0812">Transmembrane</keyword>
<protein>
    <submittedName>
        <fullName evidence="3">Flagellar protein FlgA</fullName>
    </submittedName>
</protein>
<dbReference type="CDD" id="cd11614">
    <property type="entry name" value="SAF_CpaB_FlgA_like"/>
    <property type="match status" value="1"/>
</dbReference>
<feature type="transmembrane region" description="Helical" evidence="1">
    <location>
        <begin position="12"/>
        <end position="36"/>
    </location>
</feature>
<keyword evidence="3" id="KW-0282">Flagellum</keyword>
<dbReference type="Pfam" id="PF08666">
    <property type="entry name" value="SAF"/>
    <property type="match status" value="1"/>
</dbReference>
<proteinExistence type="predicted"/>
<name>A0A9W6HDF2_9MICO</name>
<dbReference type="AlphaFoldDB" id="A0A9W6HDF2"/>
<keyword evidence="1" id="KW-1133">Transmembrane helix</keyword>
<dbReference type="InterPro" id="IPR013974">
    <property type="entry name" value="SAF"/>
</dbReference>
<gene>
    <name evidence="3" type="ORF">GCM10017586_01660</name>
</gene>
<feature type="domain" description="SAF" evidence="2">
    <location>
        <begin position="43"/>
        <end position="105"/>
    </location>
</feature>
<evidence type="ECO:0000256" key="1">
    <source>
        <dbReference type="SAM" id="Phobius"/>
    </source>
</evidence>
<keyword evidence="1" id="KW-0472">Membrane</keyword>
<keyword evidence="3" id="KW-0966">Cell projection</keyword>
<sequence length="205" mass="20650">MTSAAVARPRAFWADIRFLLGVVLVIASIVGVWLVVDAARQTVPVLAAARTIVPGETLRADDLRVVDVALGSQAGAYLAPGTLAPGAVAARTIGDGELVPHASVADPDDLAVTTVVVSVTQGLPAALAEGAAVEVWHAPQSESGVFDEPRVLVGAATVRAVHESEGVMATGSATVELVLDRDDVAAVLGAIARGDAISVVPTGAL</sequence>
<evidence type="ECO:0000259" key="2">
    <source>
        <dbReference type="SMART" id="SM00858"/>
    </source>
</evidence>
<evidence type="ECO:0000313" key="4">
    <source>
        <dbReference type="Proteomes" id="UP001142317"/>
    </source>
</evidence>
<dbReference type="EMBL" id="BSEO01000001">
    <property type="protein sequence ID" value="GLJ78484.1"/>
    <property type="molecule type" value="Genomic_DNA"/>
</dbReference>
<accession>A0A9W6HDF2</accession>
<organism evidence="3 4">
    <name type="scientific">Microbacterium imperiale</name>
    <dbReference type="NCBI Taxonomy" id="33884"/>
    <lineage>
        <taxon>Bacteria</taxon>
        <taxon>Bacillati</taxon>
        <taxon>Actinomycetota</taxon>
        <taxon>Actinomycetes</taxon>
        <taxon>Micrococcales</taxon>
        <taxon>Microbacteriaceae</taxon>
        <taxon>Microbacterium</taxon>
    </lineage>
</organism>
<dbReference type="Proteomes" id="UP001142317">
    <property type="component" value="Unassembled WGS sequence"/>
</dbReference>
<keyword evidence="4" id="KW-1185">Reference proteome</keyword>
<reference evidence="3" key="2">
    <citation type="submission" date="2023-01" db="EMBL/GenBank/DDBJ databases">
        <authorList>
            <person name="Sun Q."/>
            <person name="Evtushenko L."/>
        </authorList>
    </citation>
    <scope>NUCLEOTIDE SEQUENCE</scope>
    <source>
        <strain evidence="3">VKM Ac-1447</strain>
    </source>
</reference>
<reference evidence="3" key="1">
    <citation type="journal article" date="2014" name="Int. J. Syst. Evol. Microbiol.">
        <title>Complete genome sequence of Corynebacterium casei LMG S-19264T (=DSM 44701T), isolated from a smear-ripened cheese.</title>
        <authorList>
            <consortium name="US DOE Joint Genome Institute (JGI-PGF)"/>
            <person name="Walter F."/>
            <person name="Albersmeier A."/>
            <person name="Kalinowski J."/>
            <person name="Ruckert C."/>
        </authorList>
    </citation>
    <scope>NUCLEOTIDE SEQUENCE</scope>
    <source>
        <strain evidence="3">VKM Ac-1447</strain>
    </source>
</reference>
<comment type="caution">
    <text evidence="3">The sequence shown here is derived from an EMBL/GenBank/DDBJ whole genome shotgun (WGS) entry which is preliminary data.</text>
</comment>
<dbReference type="SMART" id="SM00858">
    <property type="entry name" value="SAF"/>
    <property type="match status" value="1"/>
</dbReference>
<keyword evidence="3" id="KW-0969">Cilium</keyword>
<dbReference type="Gene3D" id="3.90.1210.10">
    <property type="entry name" value="Antifreeze-like/N-acetylneuraminic acid synthase C-terminal domain"/>
    <property type="match status" value="1"/>
</dbReference>